<protein>
    <submittedName>
        <fullName evidence="2">Gas vesicle protein V</fullName>
    </submittedName>
</protein>
<evidence type="ECO:0000313" key="2">
    <source>
        <dbReference type="EMBL" id="NYZ23538.1"/>
    </source>
</evidence>
<feature type="region of interest" description="Disordered" evidence="1">
    <location>
        <begin position="1"/>
        <end position="25"/>
    </location>
</feature>
<gene>
    <name evidence="2" type="ORF">HND93_27880</name>
</gene>
<accession>A0ABX2TKA6</accession>
<comment type="caution">
    <text evidence="2">The sequence shown here is derived from an EMBL/GenBank/DDBJ whole genome shotgun (WGS) entry which is preliminary data.</text>
</comment>
<reference evidence="2 3" key="1">
    <citation type="submission" date="2020-05" db="EMBL/GenBank/DDBJ databases">
        <title>Azospirillum oleiclasticum sp. nov, a nitrogen-fixing and heavy crude oil-emulsifying bacterium isolated from the crude oil of Yumen Oilfield.</title>
        <authorList>
            <person name="Wu D."/>
            <person name="Cai M."/>
            <person name="Zhang X."/>
        </authorList>
    </citation>
    <scope>NUCLEOTIDE SEQUENCE [LARGE SCALE GENOMIC DNA]</scope>
    <source>
        <strain evidence="2 3">ROY-1-1-2</strain>
    </source>
</reference>
<keyword evidence="3" id="KW-1185">Reference proteome</keyword>
<evidence type="ECO:0000313" key="3">
    <source>
        <dbReference type="Proteomes" id="UP000584642"/>
    </source>
</evidence>
<dbReference type="Proteomes" id="UP000584642">
    <property type="component" value="Unassembled WGS sequence"/>
</dbReference>
<feature type="region of interest" description="Disordered" evidence="1">
    <location>
        <begin position="61"/>
        <end position="108"/>
    </location>
</feature>
<dbReference type="RefSeq" id="WP_180285316.1">
    <property type="nucleotide sequence ID" value="NZ_JABFDB010000028.1"/>
</dbReference>
<organism evidence="2 3">
    <name type="scientific">Azospirillum oleiclasticum</name>
    <dbReference type="NCBI Taxonomy" id="2735135"/>
    <lineage>
        <taxon>Bacteria</taxon>
        <taxon>Pseudomonadati</taxon>
        <taxon>Pseudomonadota</taxon>
        <taxon>Alphaproteobacteria</taxon>
        <taxon>Rhodospirillales</taxon>
        <taxon>Azospirillaceae</taxon>
        <taxon>Azospirillum</taxon>
    </lineage>
</organism>
<dbReference type="EMBL" id="JABFDB010000028">
    <property type="protein sequence ID" value="NYZ23538.1"/>
    <property type="molecule type" value="Genomic_DNA"/>
</dbReference>
<sequence>MSKYEERTYRVGKKRPSIADMKGQRERLRQDLEQFTARKPAAAVIASLRERIKAIDLEIAEAEAERKRDRPAPMGDDEPDGVGNTETGAQAGLRATSSRFPPRGRPGR</sequence>
<name>A0ABX2TKA6_9PROT</name>
<proteinExistence type="predicted"/>
<evidence type="ECO:0000256" key="1">
    <source>
        <dbReference type="SAM" id="MobiDB-lite"/>
    </source>
</evidence>